<name>A0A101MKM3_PENFR</name>
<dbReference type="Proteomes" id="UP000055045">
    <property type="component" value="Unassembled WGS sequence"/>
</dbReference>
<comment type="caution">
    <text evidence="1">The sequence shown here is derived from an EMBL/GenBank/DDBJ whole genome shotgun (WGS) entry which is preliminary data.</text>
</comment>
<dbReference type="PANTHER" id="PTHR42047:SF1">
    <property type="entry name" value="PROTEIN, PUTATIVE (AFU_ORTHOLOGUE AFUA_6G03560)-RELATED"/>
    <property type="match status" value="1"/>
</dbReference>
<sequence>MAETSTSATAVAVQPWKYKKGKHFSIARNINYQSQSSLFTHSYIPSTQSSHPPFSANMQIKNLAIAASVSAVVSAAPSTQSKTFGVVAIHSGSGVQNVAFNAAKGSIFAGLPNQGASCARPQEQQATFYINNGALYLYDQSATPQEIYVDRSGMGQGLIGYTTGAQPTPKNSEREGWTEKDGHLQFGGHDLIACPNSIDGAWSIWASAGIANPAGNTDCVSIAARVVETSNPNGCSYTA</sequence>
<evidence type="ECO:0000313" key="2">
    <source>
        <dbReference type="Proteomes" id="UP000055045"/>
    </source>
</evidence>
<accession>A0A101MKM3</accession>
<dbReference type="AlphaFoldDB" id="A0A101MKM3"/>
<proteinExistence type="predicted"/>
<evidence type="ECO:0008006" key="3">
    <source>
        <dbReference type="Google" id="ProtNLM"/>
    </source>
</evidence>
<organism evidence="1 2">
    <name type="scientific">Penicillium freii</name>
    <dbReference type="NCBI Taxonomy" id="48697"/>
    <lineage>
        <taxon>Eukaryota</taxon>
        <taxon>Fungi</taxon>
        <taxon>Dikarya</taxon>
        <taxon>Ascomycota</taxon>
        <taxon>Pezizomycotina</taxon>
        <taxon>Eurotiomycetes</taxon>
        <taxon>Eurotiomycetidae</taxon>
        <taxon>Eurotiales</taxon>
        <taxon>Aspergillaceae</taxon>
        <taxon>Penicillium</taxon>
    </lineage>
</organism>
<evidence type="ECO:0000313" key="1">
    <source>
        <dbReference type="EMBL" id="KUM62310.1"/>
    </source>
</evidence>
<protein>
    <recommendedName>
        <fullName evidence="3">Cell wall protein PhiA</fullName>
    </recommendedName>
</protein>
<gene>
    <name evidence="1" type="ORF">ACN42_g4830</name>
</gene>
<dbReference type="PANTHER" id="PTHR42047">
    <property type="entry name" value="PROTEIN, PUTATIVE (AFU_ORTHOLOGUE AFUA_6G03560)-RELATED"/>
    <property type="match status" value="1"/>
</dbReference>
<dbReference type="InterPro" id="IPR052820">
    <property type="entry name" value="PhiA_domain"/>
</dbReference>
<keyword evidence="2" id="KW-1185">Reference proteome</keyword>
<dbReference type="EMBL" id="LLXE01000105">
    <property type="protein sequence ID" value="KUM62310.1"/>
    <property type="molecule type" value="Genomic_DNA"/>
</dbReference>
<reference evidence="1 2" key="1">
    <citation type="submission" date="2015-10" db="EMBL/GenBank/DDBJ databases">
        <title>Genome sequencing of Penicillium freii.</title>
        <authorList>
            <person name="Nguyen H.D."/>
            <person name="Visagie C.M."/>
            <person name="Seifert K.A."/>
        </authorList>
    </citation>
    <scope>NUCLEOTIDE SEQUENCE [LARGE SCALE GENOMIC DNA]</scope>
    <source>
        <strain evidence="1 2">DAOM 242723</strain>
    </source>
</reference>